<gene>
    <name evidence="1" type="ORF">H6A34_03745</name>
</gene>
<dbReference type="RefSeq" id="WP_205103547.1">
    <property type="nucleotide sequence ID" value="NZ_JACJJG010000010.1"/>
</dbReference>
<evidence type="ECO:0000313" key="1">
    <source>
        <dbReference type="EMBL" id="MBM6672988.1"/>
    </source>
</evidence>
<accession>A0A939B765</accession>
<name>A0A939B765_9BACT</name>
<protein>
    <submittedName>
        <fullName evidence="1">Uncharacterized protein</fullName>
    </submittedName>
</protein>
<organism evidence="1 2">
    <name type="scientific">Marseilla massiliensis</name>
    <dbReference type="NCBI Taxonomy" id="1841864"/>
    <lineage>
        <taxon>Bacteria</taxon>
        <taxon>Pseudomonadati</taxon>
        <taxon>Bacteroidota</taxon>
        <taxon>Bacteroidia</taxon>
        <taxon>Bacteroidales</taxon>
        <taxon>Prevotellaceae</taxon>
        <taxon>Marseilla</taxon>
    </lineage>
</organism>
<dbReference type="Proteomes" id="UP000706891">
    <property type="component" value="Unassembled WGS sequence"/>
</dbReference>
<keyword evidence="2" id="KW-1185">Reference proteome</keyword>
<comment type="caution">
    <text evidence="1">The sequence shown here is derived from an EMBL/GenBank/DDBJ whole genome shotgun (WGS) entry which is preliminary data.</text>
</comment>
<evidence type="ECO:0000313" key="2">
    <source>
        <dbReference type="Proteomes" id="UP000706891"/>
    </source>
</evidence>
<dbReference type="EMBL" id="JACJJG010000010">
    <property type="protein sequence ID" value="MBM6672988.1"/>
    <property type="molecule type" value="Genomic_DNA"/>
</dbReference>
<reference evidence="1" key="2">
    <citation type="journal article" date="2021" name="Sci. Rep.">
        <title>The distribution of antibiotic resistance genes in chicken gut microbiota commensals.</title>
        <authorList>
            <person name="Juricova H."/>
            <person name="Matiasovicova J."/>
            <person name="Kubasova T."/>
            <person name="Cejkova D."/>
            <person name="Rychlik I."/>
        </authorList>
    </citation>
    <scope>NUCLEOTIDE SEQUENCE</scope>
    <source>
        <strain evidence="1">An824</strain>
    </source>
</reference>
<dbReference type="AlphaFoldDB" id="A0A939B765"/>
<reference evidence="1" key="1">
    <citation type="submission" date="2020-08" db="EMBL/GenBank/DDBJ databases">
        <authorList>
            <person name="Cejkova D."/>
            <person name="Kubasova T."/>
            <person name="Jahodarova E."/>
            <person name="Rychlik I."/>
        </authorList>
    </citation>
    <scope>NUCLEOTIDE SEQUENCE</scope>
    <source>
        <strain evidence="1">An824</strain>
    </source>
</reference>
<sequence>MNILARNFIKLLSAGTFNVEDTVEPMSEYKWKRLLSAAETYKVQDFIGNGITTICKSGVTIIPTRIQEAAQNLTVAKEYGKKQDYTKLDTITVSGKAKPFANFYLNRKYNKIVFNEIHSIDTSIDSIVFINKLIENINKLLNSGLDFRSLSDLGFYLRLNGDKIDFVKTDGWIKALKIQGIANLIGNCLVQLFNFDNDELPFITETGDKYLHTISREIDNMITNPTRHIEINDNSPQKGINPIKKPNSHPIKYKSYCPLETSSRFMANIIKSLSNIDE</sequence>
<proteinExistence type="predicted"/>